<proteinExistence type="predicted"/>
<dbReference type="CDD" id="cd18799">
    <property type="entry name" value="SF2_C_EcoAI-like"/>
    <property type="match status" value="1"/>
</dbReference>
<dbReference type="PANTHER" id="PTHR47396:SF1">
    <property type="entry name" value="ATP-DEPENDENT HELICASE IRC3-RELATED"/>
    <property type="match status" value="1"/>
</dbReference>
<dbReference type="Gene3D" id="3.40.50.300">
    <property type="entry name" value="P-loop containing nucleotide triphosphate hydrolases"/>
    <property type="match status" value="2"/>
</dbReference>
<dbReference type="Proteomes" id="UP000316253">
    <property type="component" value="Unassembled WGS sequence"/>
</dbReference>
<feature type="compositionally biased region" description="Pro residues" evidence="1">
    <location>
        <begin position="565"/>
        <end position="574"/>
    </location>
</feature>
<dbReference type="GO" id="GO:0003677">
    <property type="term" value="F:DNA binding"/>
    <property type="evidence" value="ECO:0007669"/>
    <property type="project" value="InterPro"/>
</dbReference>
<dbReference type="SMART" id="SM00487">
    <property type="entry name" value="DEXDc"/>
    <property type="match status" value="1"/>
</dbReference>
<sequence length="793" mass="90047">MANETFSRVIIDRKLREAGWDIEDSNQVIFEDHGIAGRSDYILKDKQGRPLALIEAKGPDIDPYNAKQQALNYAETQYKGKINHIYLANDHLIYFWDFTTGGDAIPVPHFFSQNDLSRKQQVKTLAHTEPLNQKMVEKDYFHDVDSDIMLRPYQMEAWHAIAGDYDNGKRGFLLEMATGTGKTVLASLIISKFLRTHQAQTVLFVVDRIELARQTKGTFEHLLGHLSAVGTYWGDSKKNLVGANVVIATIQSLIAHGQDVFTPGYFDLVIHDEAHRSIYSPEARGIMDYFVGATKIGLTATPKDFLKNLDMGRLGLDDPRAAELRVQRDTYRYFGCENGQATFRYTLQDGVKEGFLVPPKLHKMTSALTQQALSPEGLVGEADYENESYSVKDLEKKVFVPERNRLMMQEFLEYAEKSPDGNIGKTIIFAVNQTHATSLEKILNQLKPEFGGRFAITITSRVQGAHDLARDFKKLDNNLPRAAVSVDMLTTGYDAPEVQNIVLARPVFEPTLYQQIKGRGTRLCKEIDKKQFVVFDFCGVCEYFEEQYDWKAPQKITKPTDETTPPTPKGPYGPSPTGEGEPPEPPAPKTETSTISRLDVVGSRDQIIYGPDGDKVDREMYQDEWSRQVKTFVDAHPEAIEMAQDDTKTEELIDLLNTELLNRPDFYFNEGNLIQSHRVIASVRDFFLSAIGKGSLPKRNEQLGEWRNGMLDKYGQASSGGSQKRYLMTRLMVDEIMKNDELRIGLQQKPSLNFLLHEPFNLDFRPEEWLYTYGKDTLFEMVHDVKNSQLLKV</sequence>
<comment type="caution">
    <text evidence="3">The sequence shown here is derived from an EMBL/GenBank/DDBJ whole genome shotgun (WGS) entry which is preliminary data.</text>
</comment>
<dbReference type="Pfam" id="PF04851">
    <property type="entry name" value="ResIII"/>
    <property type="match status" value="1"/>
</dbReference>
<evidence type="ECO:0000313" key="3">
    <source>
        <dbReference type="EMBL" id="TSC66350.1"/>
    </source>
</evidence>
<feature type="domain" description="Helicase ATP-binding" evidence="2">
    <location>
        <begin position="163"/>
        <end position="320"/>
    </location>
</feature>
<dbReference type="GO" id="GO:0005829">
    <property type="term" value="C:cytosol"/>
    <property type="evidence" value="ECO:0007669"/>
    <property type="project" value="TreeGrafter"/>
</dbReference>
<dbReference type="EMBL" id="VMFD01000009">
    <property type="protein sequence ID" value="TSC66350.1"/>
    <property type="molecule type" value="Genomic_DNA"/>
</dbReference>
<dbReference type="PANTHER" id="PTHR47396">
    <property type="entry name" value="TYPE I RESTRICTION ENZYME ECOKI R PROTEIN"/>
    <property type="match status" value="1"/>
</dbReference>
<dbReference type="GO" id="GO:0005524">
    <property type="term" value="F:ATP binding"/>
    <property type="evidence" value="ECO:0007669"/>
    <property type="project" value="InterPro"/>
</dbReference>
<dbReference type="InterPro" id="IPR014001">
    <property type="entry name" value="Helicase_ATP-bd"/>
</dbReference>
<dbReference type="PROSITE" id="PS51192">
    <property type="entry name" value="HELICASE_ATP_BIND_1"/>
    <property type="match status" value="1"/>
</dbReference>
<dbReference type="InterPro" id="IPR027417">
    <property type="entry name" value="P-loop_NTPase"/>
</dbReference>
<name>A0A554JDL9_9BACT</name>
<dbReference type="SUPFAM" id="SSF52540">
    <property type="entry name" value="P-loop containing nucleoside triphosphate hydrolases"/>
    <property type="match status" value="2"/>
</dbReference>
<dbReference type="InterPro" id="IPR006935">
    <property type="entry name" value="Helicase/UvrB_N"/>
</dbReference>
<dbReference type="CDD" id="cd18032">
    <property type="entry name" value="DEXHc_RE_I_III_res"/>
    <property type="match status" value="1"/>
</dbReference>
<reference evidence="3 4" key="1">
    <citation type="submission" date="2017-08" db="EMBL/GenBank/DDBJ databases">
        <title>Mechanisms for carbon and nitrogen cycling indicate functional differentiation within the Candidate Phyla Radiation.</title>
        <authorList>
            <person name="Danczak R.E."/>
            <person name="Johnston M.D."/>
            <person name="Kenah C."/>
            <person name="Slattery M."/>
            <person name="Wrighton K.C."/>
            <person name="Wilkins M.J."/>
        </authorList>
    </citation>
    <scope>NUCLEOTIDE SEQUENCE [LARGE SCALE GENOMIC DNA]</scope>
    <source>
        <strain evidence="3">Gr01-1014_85</strain>
    </source>
</reference>
<protein>
    <submittedName>
        <fullName evidence="3">Type III restriction protein res subunit</fullName>
    </submittedName>
</protein>
<accession>A0A554JDL9</accession>
<evidence type="ECO:0000259" key="2">
    <source>
        <dbReference type="PROSITE" id="PS51192"/>
    </source>
</evidence>
<organism evidence="3 4">
    <name type="scientific">Candidatus Berkelbacteria bacterium Gr01-1014_85</name>
    <dbReference type="NCBI Taxonomy" id="2017150"/>
    <lineage>
        <taxon>Bacteria</taxon>
        <taxon>Candidatus Berkelbacteria</taxon>
    </lineage>
</organism>
<dbReference type="AlphaFoldDB" id="A0A554JDL9"/>
<dbReference type="InterPro" id="IPR050742">
    <property type="entry name" value="Helicase_Restrict-Modif_Enz"/>
</dbReference>
<evidence type="ECO:0000256" key="1">
    <source>
        <dbReference type="SAM" id="MobiDB-lite"/>
    </source>
</evidence>
<evidence type="ECO:0000313" key="4">
    <source>
        <dbReference type="Proteomes" id="UP000316253"/>
    </source>
</evidence>
<dbReference type="GO" id="GO:0016787">
    <property type="term" value="F:hydrolase activity"/>
    <property type="evidence" value="ECO:0007669"/>
    <property type="project" value="InterPro"/>
</dbReference>
<gene>
    <name evidence="3" type="ORF">CEO22_134</name>
</gene>
<feature type="region of interest" description="Disordered" evidence="1">
    <location>
        <begin position="554"/>
        <end position="596"/>
    </location>
</feature>
<dbReference type="Gene3D" id="3.90.1570.30">
    <property type="match status" value="1"/>
</dbReference>